<accession>A0AA97P469</accession>
<dbReference type="EMBL" id="JH793720">
    <property type="protein sequence ID" value="ELQ41781.1"/>
    <property type="molecule type" value="Genomic_DNA"/>
</dbReference>
<sequence length="51" mass="5784">MDECCGLARRRRQCRTTAKSCRFRGKRGQLGTQLTFTAPKASAQPKARDRL</sequence>
<name>A0AA97P469_PYRO3</name>
<reference evidence="1" key="1">
    <citation type="journal article" date="2012" name="PLoS Genet.">
        <title>Comparative analysis of the genomes of two field isolates of the rice blast fungus Magnaporthe oryzae.</title>
        <authorList>
            <person name="Xue M."/>
            <person name="Yang J."/>
            <person name="Li Z."/>
            <person name="Hu S."/>
            <person name="Yao N."/>
            <person name="Dean R.A."/>
            <person name="Zhao W."/>
            <person name="Shen M."/>
            <person name="Zhang H."/>
            <person name="Li C."/>
            <person name="Liu L."/>
            <person name="Cao L."/>
            <person name="Xu X."/>
            <person name="Xing Y."/>
            <person name="Hsiang T."/>
            <person name="Zhang Z."/>
            <person name="Xu J.R."/>
            <person name="Peng Y.L."/>
        </authorList>
    </citation>
    <scope>NUCLEOTIDE SEQUENCE</scope>
    <source>
        <strain evidence="1">Y34</strain>
    </source>
</reference>
<organism evidence="1">
    <name type="scientific">Pyricularia oryzae (strain Y34)</name>
    <name type="common">Rice blast fungus</name>
    <name type="synonym">Magnaporthe oryzae</name>
    <dbReference type="NCBI Taxonomy" id="1143189"/>
    <lineage>
        <taxon>Eukaryota</taxon>
        <taxon>Fungi</taxon>
        <taxon>Dikarya</taxon>
        <taxon>Ascomycota</taxon>
        <taxon>Pezizomycotina</taxon>
        <taxon>Sordariomycetes</taxon>
        <taxon>Sordariomycetidae</taxon>
        <taxon>Magnaporthales</taxon>
        <taxon>Pyriculariaceae</taxon>
        <taxon>Pyricularia</taxon>
    </lineage>
</organism>
<dbReference type="Proteomes" id="UP000011086">
    <property type="component" value="Unassembled WGS sequence"/>
</dbReference>
<protein>
    <submittedName>
        <fullName evidence="1">Uncharacterized protein</fullName>
    </submittedName>
</protein>
<gene>
    <name evidence="1" type="ORF">OOU_Y34scaffold00255g79</name>
</gene>
<dbReference type="AlphaFoldDB" id="A0AA97P469"/>
<evidence type="ECO:0000313" key="1">
    <source>
        <dbReference type="EMBL" id="ELQ41781.1"/>
    </source>
</evidence>
<proteinExistence type="predicted"/>